<reference evidence="1 2" key="2">
    <citation type="journal article" date="2013" name="PLoS ONE">
        <title>INDIGO - INtegrated Data Warehouse of MIcrobial GenOmes with Examples from the Red Sea Extremophiles.</title>
        <authorList>
            <person name="Alam I."/>
            <person name="Antunes A."/>
            <person name="Kamau A.A."/>
            <person name="Ba Alawi W."/>
            <person name="Kalkatawi M."/>
            <person name="Stingl U."/>
            <person name="Bajic V.B."/>
        </authorList>
    </citation>
    <scope>NUCLEOTIDE SEQUENCE [LARGE SCALE GENOMIC DNA]</scope>
    <source>
        <strain evidence="1 2">E1L3A</strain>
    </source>
</reference>
<evidence type="ECO:0008006" key="3">
    <source>
        <dbReference type="Google" id="ProtNLM"/>
    </source>
</evidence>
<keyword evidence="2" id="KW-1185">Reference proteome</keyword>
<reference evidence="1 2" key="1">
    <citation type="journal article" date="2011" name="J. Bacteriol.">
        <title>Genome sequence of Salinisphaera shabanensis, a gammaproteobacterium from the harsh, variable environment of the brine-seawater interface of the Shaban Deep in the Red Sea.</title>
        <authorList>
            <person name="Antunes A."/>
            <person name="Alam I."/>
            <person name="Bajic V.B."/>
            <person name="Stingl U."/>
        </authorList>
    </citation>
    <scope>NUCLEOTIDE SEQUENCE [LARGE SCALE GENOMIC DNA]</scope>
    <source>
        <strain evidence="1 2">E1L3A</strain>
    </source>
</reference>
<evidence type="ECO:0000313" key="2">
    <source>
        <dbReference type="Proteomes" id="UP000006242"/>
    </source>
</evidence>
<dbReference type="Proteomes" id="UP000006242">
    <property type="component" value="Unassembled WGS sequence"/>
</dbReference>
<dbReference type="AlphaFoldDB" id="U2FWK8"/>
<dbReference type="EMBL" id="AFNV02000003">
    <property type="protein sequence ID" value="ERJ20279.1"/>
    <property type="molecule type" value="Genomic_DNA"/>
</dbReference>
<dbReference type="SUPFAM" id="SSF54611">
    <property type="entry name" value="SecB-like"/>
    <property type="match status" value="1"/>
</dbReference>
<dbReference type="Gene3D" id="3.10.420.10">
    <property type="entry name" value="SecB-like"/>
    <property type="match status" value="1"/>
</dbReference>
<name>U2FWK8_9GAMM</name>
<comment type="caution">
    <text evidence="1">The sequence shown here is derived from an EMBL/GenBank/DDBJ whole genome shotgun (WGS) entry which is preliminary data.</text>
</comment>
<organism evidence="1 2">
    <name type="scientific">Salinisphaera shabanensis E1L3A</name>
    <dbReference type="NCBI Taxonomy" id="1033802"/>
    <lineage>
        <taxon>Bacteria</taxon>
        <taxon>Pseudomonadati</taxon>
        <taxon>Pseudomonadota</taxon>
        <taxon>Gammaproteobacteria</taxon>
        <taxon>Salinisphaerales</taxon>
        <taxon>Salinisphaeraceae</taxon>
        <taxon>Salinisphaera</taxon>
    </lineage>
</organism>
<dbReference type="RefSeq" id="WP_021031300.1">
    <property type="nucleotide sequence ID" value="NZ_AFNV02000003.1"/>
</dbReference>
<protein>
    <recommendedName>
        <fullName evidence="3">Preprotein translocase subunit SecB</fullName>
    </recommendedName>
</protein>
<accession>U2FWK8</accession>
<sequence>MITKALQDAIESLKILDVYLIELISEHKNSFNPKDADDLDKLEFQHMHVVEKSSVLETGNGELLLRVYTRLGARWIDAETDDGDASIKSIIESQFISEYKITSPIEQESIDEFCLKNSSFHVWPYWRELLNSQTCRMHLPRVTLETVQFAQNRDIDKSHIERLQTDDG</sequence>
<dbReference type="STRING" id="1033802.SSPSH_000389"/>
<dbReference type="OrthoDB" id="6058761at2"/>
<gene>
    <name evidence="1" type="ORF">SSPSH_000389</name>
</gene>
<proteinExistence type="predicted"/>
<dbReference type="eggNOG" id="ENOG502ZZ37">
    <property type="taxonomic scope" value="Bacteria"/>
</dbReference>
<evidence type="ECO:0000313" key="1">
    <source>
        <dbReference type="EMBL" id="ERJ20279.1"/>
    </source>
</evidence>
<dbReference type="InterPro" id="IPR035958">
    <property type="entry name" value="SecB-like_sf"/>
</dbReference>